<reference evidence="1" key="1">
    <citation type="submission" date="2021-03" db="EMBL/GenBank/DDBJ databases">
        <authorList>
            <consortium name="DOE Joint Genome Institute"/>
            <person name="Ahrendt S."/>
            <person name="Looney B.P."/>
            <person name="Miyauchi S."/>
            <person name="Morin E."/>
            <person name="Drula E."/>
            <person name="Courty P.E."/>
            <person name="Chicoki N."/>
            <person name="Fauchery L."/>
            <person name="Kohler A."/>
            <person name="Kuo A."/>
            <person name="Labutti K."/>
            <person name="Pangilinan J."/>
            <person name="Lipzen A."/>
            <person name="Riley R."/>
            <person name="Andreopoulos W."/>
            <person name="He G."/>
            <person name="Johnson J."/>
            <person name="Barry K.W."/>
            <person name="Grigoriev I.V."/>
            <person name="Nagy L."/>
            <person name="Hibbett D."/>
            <person name="Henrissat B."/>
            <person name="Matheny P.B."/>
            <person name="Labbe J."/>
            <person name="Martin F."/>
        </authorList>
    </citation>
    <scope>NUCLEOTIDE SEQUENCE</scope>
    <source>
        <strain evidence="1">HHB10654</strain>
    </source>
</reference>
<accession>A0ACB8T159</accession>
<organism evidence="1 2">
    <name type="scientific">Artomyces pyxidatus</name>
    <dbReference type="NCBI Taxonomy" id="48021"/>
    <lineage>
        <taxon>Eukaryota</taxon>
        <taxon>Fungi</taxon>
        <taxon>Dikarya</taxon>
        <taxon>Basidiomycota</taxon>
        <taxon>Agaricomycotina</taxon>
        <taxon>Agaricomycetes</taxon>
        <taxon>Russulales</taxon>
        <taxon>Auriscalpiaceae</taxon>
        <taxon>Artomyces</taxon>
    </lineage>
</organism>
<comment type="caution">
    <text evidence="1">The sequence shown here is derived from an EMBL/GenBank/DDBJ whole genome shotgun (WGS) entry which is preliminary data.</text>
</comment>
<name>A0ACB8T159_9AGAM</name>
<reference evidence="1" key="2">
    <citation type="journal article" date="2022" name="New Phytol.">
        <title>Evolutionary transition to the ectomycorrhizal habit in the genomes of a hyperdiverse lineage of mushroom-forming fungi.</title>
        <authorList>
            <person name="Looney B."/>
            <person name="Miyauchi S."/>
            <person name="Morin E."/>
            <person name="Drula E."/>
            <person name="Courty P.E."/>
            <person name="Kohler A."/>
            <person name="Kuo A."/>
            <person name="LaButti K."/>
            <person name="Pangilinan J."/>
            <person name="Lipzen A."/>
            <person name="Riley R."/>
            <person name="Andreopoulos W."/>
            <person name="He G."/>
            <person name="Johnson J."/>
            <person name="Nolan M."/>
            <person name="Tritt A."/>
            <person name="Barry K.W."/>
            <person name="Grigoriev I.V."/>
            <person name="Nagy L.G."/>
            <person name="Hibbett D."/>
            <person name="Henrissat B."/>
            <person name="Matheny P.B."/>
            <person name="Labbe J."/>
            <person name="Martin F.M."/>
        </authorList>
    </citation>
    <scope>NUCLEOTIDE SEQUENCE</scope>
    <source>
        <strain evidence="1">HHB10654</strain>
    </source>
</reference>
<dbReference type="EMBL" id="MU277210">
    <property type="protein sequence ID" value="KAI0061871.1"/>
    <property type="molecule type" value="Genomic_DNA"/>
</dbReference>
<gene>
    <name evidence="1" type="ORF">BV25DRAFT_1826158</name>
</gene>
<proteinExistence type="predicted"/>
<evidence type="ECO:0000313" key="2">
    <source>
        <dbReference type="Proteomes" id="UP000814140"/>
    </source>
</evidence>
<dbReference type="Proteomes" id="UP000814140">
    <property type="component" value="Unassembled WGS sequence"/>
</dbReference>
<keyword evidence="2" id="KW-1185">Reference proteome</keyword>
<evidence type="ECO:0000313" key="1">
    <source>
        <dbReference type="EMBL" id="KAI0061871.1"/>
    </source>
</evidence>
<sequence length="220" mass="25526">MCAQPNIQRSTVARPTTPPSSSQLHGDVTTDSVDPMEYERDKHGRYILDPFWGYKLTARAEAIQRRKYEDYVKSRPPYRILPDIYTPVVGDIPGETKPLLRWGIAFTEDQMLDCARRNHLMDETKRNAQIYALFRVILFLQAKCGMILEHVNPVATGRKHVASLYSNFSMFTTMSSQAREKKVFAILRQELRTEEEAKWWWDSDSDVMGETWPVADDCFL</sequence>
<protein>
    <submittedName>
        <fullName evidence="1">Uncharacterized protein</fullName>
    </submittedName>
</protein>